<comment type="pathway">
    <text evidence="2 16">Amino-acid biosynthesis; L-isoleucine biosynthesis; L-isoleucine from 2-oxobutanoate: step 4/4.</text>
</comment>
<dbReference type="Proteomes" id="UP001179483">
    <property type="component" value="Chromosome"/>
</dbReference>
<evidence type="ECO:0000313" key="18">
    <source>
        <dbReference type="EMBL" id="MBA5747181.1"/>
    </source>
</evidence>
<evidence type="ECO:0000256" key="14">
    <source>
        <dbReference type="RuleBase" id="RU004516"/>
    </source>
</evidence>
<evidence type="ECO:0000256" key="4">
    <source>
        <dbReference type="ARBA" id="ARBA00005072"/>
    </source>
</evidence>
<evidence type="ECO:0000256" key="16">
    <source>
        <dbReference type="RuleBase" id="RU004519"/>
    </source>
</evidence>
<dbReference type="EMBL" id="JACGAN010000015">
    <property type="protein sequence ID" value="MBA5747181.1"/>
    <property type="molecule type" value="Genomic_DNA"/>
</dbReference>
<evidence type="ECO:0000256" key="13">
    <source>
        <dbReference type="RuleBase" id="RU004106"/>
    </source>
</evidence>
<evidence type="ECO:0000256" key="8">
    <source>
        <dbReference type="ARBA" id="ARBA00022898"/>
    </source>
</evidence>
<dbReference type="PANTHER" id="PTHR42825">
    <property type="entry name" value="AMINO ACID AMINOTRANSFERASE"/>
    <property type="match status" value="1"/>
</dbReference>
<dbReference type="EMBL" id="CP116590">
    <property type="protein sequence ID" value="WCG37796.1"/>
    <property type="molecule type" value="Genomic_DNA"/>
</dbReference>
<comment type="similarity">
    <text evidence="5 13">Belongs to the class-IV pyridoxal-phosphate-dependent aminotransferase family.</text>
</comment>
<dbReference type="Pfam" id="PF01063">
    <property type="entry name" value="Aminotran_4"/>
    <property type="match status" value="1"/>
</dbReference>
<dbReference type="OrthoDB" id="9804984at2"/>
<dbReference type="Proteomes" id="UP001164714">
    <property type="component" value="Chromosome"/>
</dbReference>
<evidence type="ECO:0000313" key="21">
    <source>
        <dbReference type="Proteomes" id="UP000067698"/>
    </source>
</evidence>
<keyword evidence="15" id="KW-0028">Amino-acid biosynthesis</keyword>
<dbReference type="PANTHER" id="PTHR42825:SF2">
    <property type="entry name" value="BRANCHED-CHAIN-AMINO-ACID AMINOTRANSFERASE 3, CHLOROPLASTIC-RELATED"/>
    <property type="match status" value="1"/>
</dbReference>
<comment type="catalytic activity">
    <reaction evidence="11 15">
        <text>L-leucine + 2-oxoglutarate = 4-methyl-2-oxopentanoate + L-glutamate</text>
        <dbReference type="Rhea" id="RHEA:18321"/>
        <dbReference type="ChEBI" id="CHEBI:16810"/>
        <dbReference type="ChEBI" id="CHEBI:17865"/>
        <dbReference type="ChEBI" id="CHEBI:29985"/>
        <dbReference type="ChEBI" id="CHEBI:57427"/>
        <dbReference type="EC" id="2.6.1.42"/>
    </reaction>
</comment>
<reference evidence="21" key="2">
    <citation type="submission" date="2016-01" db="EMBL/GenBank/DDBJ databases">
        <title>Six Aerococcus type strain genome sequencing and assembly using PacBio and Illumina Hiseq.</title>
        <authorList>
            <person name="Carkaci D."/>
            <person name="Dargis R."/>
            <person name="Nielsen X.C."/>
            <person name="Skovgaard O."/>
            <person name="Fuursted K."/>
            <person name="Christensen J.J."/>
        </authorList>
    </citation>
    <scope>NUCLEOTIDE SEQUENCE [LARGE SCALE GENOMIC DNA]</scope>
    <source>
        <strain evidence="21">CCUG28094</strain>
    </source>
</reference>
<keyword evidence="15" id="KW-0100">Branched-chain amino acid biosynthesis</keyword>
<reference evidence="18 22" key="3">
    <citation type="submission" date="2020-07" db="EMBL/GenBank/DDBJ databases">
        <title>Draft Genome Sequences of Lactobacillales Isolated from the International Space Station.</title>
        <authorList>
            <person name="Bharadwaj A.R."/>
            <person name="Singh N.K."/>
            <person name="Wood J.M."/>
            <person name="Debieu M."/>
            <person name="O'Hara N.B."/>
            <person name="Karouia F."/>
            <person name="Mason C.E."/>
            <person name="Venkateswaran K."/>
        </authorList>
    </citation>
    <scope>NUCLEOTIDE SEQUENCE [LARGE SCALE GENOMIC DNA]</scope>
    <source>
        <strain evidence="18 22">151250015-1-258-55</strain>
    </source>
</reference>
<keyword evidence="7 15" id="KW-0808">Transferase</keyword>
<comment type="cofactor">
    <cofactor evidence="1 14">
        <name>pyridoxal 5'-phosphate</name>
        <dbReference type="ChEBI" id="CHEBI:597326"/>
    </cofactor>
</comment>
<dbReference type="InterPro" id="IPR036038">
    <property type="entry name" value="Aminotransferase-like"/>
</dbReference>
<evidence type="ECO:0000313" key="17">
    <source>
        <dbReference type="EMBL" id="AMB97553.1"/>
    </source>
</evidence>
<evidence type="ECO:0000256" key="11">
    <source>
        <dbReference type="ARBA" id="ARBA00049229"/>
    </source>
</evidence>
<comment type="catalytic activity">
    <reaction evidence="10 15">
        <text>L-isoleucine + 2-oxoglutarate = (S)-3-methyl-2-oxopentanoate + L-glutamate</text>
        <dbReference type="Rhea" id="RHEA:24801"/>
        <dbReference type="ChEBI" id="CHEBI:16810"/>
        <dbReference type="ChEBI" id="CHEBI:29985"/>
        <dbReference type="ChEBI" id="CHEBI:35146"/>
        <dbReference type="ChEBI" id="CHEBI:58045"/>
        <dbReference type="EC" id="2.6.1.42"/>
    </reaction>
</comment>
<dbReference type="NCBIfam" id="TIGR01123">
    <property type="entry name" value="ilvE_II"/>
    <property type="match status" value="1"/>
</dbReference>
<dbReference type="EC" id="2.6.1.42" evidence="15"/>
<sequence>MTDKLNWDELDFSYTEVPYRWRAYWKDGEWYKAGLETDPQLPIREAAPIVNYGQGVFEGNKAYGTKDGKIVLFRPDEFGERLNRGARRMAMPEVPVEEFVRACKEVIKANRDYVPPYGHNGAAMFIRPMLLGIGDHVQVSAAEEYLFTIYVTPVGPLYKGGLAPHNYIIDHEHDRVAADGTGNIKATANYASTLATAKRIQESGYDDVLYLDPATHTKVDEFSSANFFAIEKDTNKFVTPKSDTVLPSITKKSLLWLAEHRLGLEVEEGDIKVDDFDKYSEAGAMGNAAVISPAGSVTYKDNRHVFFSETEVGPVSQKLYKELTGIQFGELEAPEGWIVDVDED</sequence>
<dbReference type="SUPFAM" id="SSF56752">
    <property type="entry name" value="D-aminoacid aminotransferase-like PLP-dependent enzymes"/>
    <property type="match status" value="1"/>
</dbReference>
<dbReference type="InterPro" id="IPR033939">
    <property type="entry name" value="BCAT_family"/>
</dbReference>
<reference evidence="19" key="4">
    <citation type="submission" date="2022-12" db="EMBL/GenBank/DDBJ databases">
        <title>Whole genome sequence analysis of a duck derived balloon bacteium Aerococcus urinaeequi henan2020.</title>
        <authorList>
            <person name="Zhang H."/>
            <person name="Qiao H.X."/>
            <person name="Bian C.Z."/>
            <person name="Shu J.C."/>
        </authorList>
    </citation>
    <scope>NUCLEOTIDE SEQUENCE</scope>
    <source>
        <strain evidence="19">2020-HN-1</strain>
    </source>
</reference>
<dbReference type="PIRSF" id="PIRSF006468">
    <property type="entry name" value="BCAT1"/>
    <property type="match status" value="1"/>
</dbReference>
<dbReference type="GO" id="GO:0009099">
    <property type="term" value="P:L-valine biosynthetic process"/>
    <property type="evidence" value="ECO:0007669"/>
    <property type="project" value="UniProtKB-UniPathway"/>
</dbReference>
<evidence type="ECO:0000256" key="15">
    <source>
        <dbReference type="RuleBase" id="RU004517"/>
    </source>
</evidence>
<dbReference type="InterPro" id="IPR005786">
    <property type="entry name" value="B_amino_transII"/>
</dbReference>
<dbReference type="KEGG" id="aui:APT62_00035"/>
<accession>A0A0U4X649</accession>
<dbReference type="NCBIfam" id="NF009897">
    <property type="entry name" value="PRK13357.1"/>
    <property type="match status" value="1"/>
</dbReference>
<evidence type="ECO:0000256" key="7">
    <source>
        <dbReference type="ARBA" id="ARBA00022679"/>
    </source>
</evidence>
<dbReference type="AlphaFoldDB" id="A0A0U4X649"/>
<keyword evidence="22" id="KW-1185">Reference proteome</keyword>
<protein>
    <recommendedName>
        <fullName evidence="15">Branched-chain-amino-acid aminotransferase</fullName>
        <ecNumber evidence="15">2.6.1.42</ecNumber>
    </recommendedName>
</protein>
<dbReference type="Proteomes" id="UP000540056">
    <property type="component" value="Unassembled WGS sequence"/>
</dbReference>
<proteinExistence type="inferred from homology"/>
<gene>
    <name evidence="17" type="ORF">AWM74_04595</name>
    <name evidence="18" type="ORF">H3232_08280</name>
    <name evidence="19" type="ORF">OZ415_00060</name>
    <name evidence="20" type="ORF">PML80_00060</name>
</gene>
<evidence type="ECO:0000256" key="10">
    <source>
        <dbReference type="ARBA" id="ARBA00048798"/>
    </source>
</evidence>
<evidence type="ECO:0000256" key="6">
    <source>
        <dbReference type="ARBA" id="ARBA00022576"/>
    </source>
</evidence>
<feature type="modified residue" description="N6-(pyridoxal phosphate)lysine" evidence="12">
    <location>
        <position position="185"/>
    </location>
</feature>
<reference evidence="20" key="5">
    <citation type="submission" date="2023-01" db="EMBL/GenBank/DDBJ databases">
        <title>Oxazolidinone resistance genes in florfenicol resistant enterococci from beef cattle and veal calves at slaughter.</title>
        <authorList>
            <person name="Biggel M."/>
        </authorList>
    </citation>
    <scope>NUCLEOTIDE SEQUENCE</scope>
    <source>
        <strain evidence="20">K79-1</strain>
    </source>
</reference>
<evidence type="ECO:0000256" key="12">
    <source>
        <dbReference type="PIRSR" id="PIRSR006468-1"/>
    </source>
</evidence>
<dbReference type="RefSeq" id="WP_003142898.1">
    <property type="nucleotide sequence ID" value="NZ_CANSXX010000009.1"/>
</dbReference>
<evidence type="ECO:0000256" key="3">
    <source>
        <dbReference type="ARBA" id="ARBA00004931"/>
    </source>
</evidence>
<dbReference type="InterPro" id="IPR001544">
    <property type="entry name" value="Aminotrans_IV"/>
</dbReference>
<evidence type="ECO:0000313" key="19">
    <source>
        <dbReference type="EMBL" id="WAT24551.1"/>
    </source>
</evidence>
<evidence type="ECO:0000313" key="22">
    <source>
        <dbReference type="Proteomes" id="UP000540056"/>
    </source>
</evidence>
<dbReference type="GO" id="GO:0004084">
    <property type="term" value="F:branched-chain-amino-acid transaminase activity"/>
    <property type="evidence" value="ECO:0007669"/>
    <property type="project" value="UniProtKB-EC"/>
</dbReference>
<comment type="pathway">
    <text evidence="3 16">Amino-acid biosynthesis; L-valine biosynthesis; L-valine from pyruvate: step 4/4.</text>
</comment>
<keyword evidence="8 14" id="KW-0663">Pyridoxal phosphate</keyword>
<keyword evidence="6 15" id="KW-0032">Aminotransferase</keyword>
<organism evidence="19 23">
    <name type="scientific">Aerococcus urinaeequi</name>
    <dbReference type="NCBI Taxonomy" id="51665"/>
    <lineage>
        <taxon>Bacteria</taxon>
        <taxon>Bacillati</taxon>
        <taxon>Bacillota</taxon>
        <taxon>Bacilli</taxon>
        <taxon>Lactobacillales</taxon>
        <taxon>Aerococcaceae</taxon>
        <taxon>Aerococcus</taxon>
    </lineage>
</organism>
<dbReference type="GeneID" id="92866830"/>
<dbReference type="GO" id="GO:0009098">
    <property type="term" value="P:L-leucine biosynthetic process"/>
    <property type="evidence" value="ECO:0007669"/>
    <property type="project" value="UniProtKB-UniPathway"/>
</dbReference>
<evidence type="ECO:0000313" key="23">
    <source>
        <dbReference type="Proteomes" id="UP001164714"/>
    </source>
</evidence>
<dbReference type="PROSITE" id="PS00770">
    <property type="entry name" value="AA_TRANSFER_CLASS_4"/>
    <property type="match status" value="1"/>
</dbReference>
<dbReference type="InterPro" id="IPR043131">
    <property type="entry name" value="BCAT-like_N"/>
</dbReference>
<dbReference type="Gene3D" id="3.20.10.10">
    <property type="entry name" value="D-amino Acid Aminotransferase, subunit A, domain 2"/>
    <property type="match status" value="1"/>
</dbReference>
<reference evidence="17 21" key="1">
    <citation type="journal article" date="2016" name="Genome Announc.">
        <title>Complete Genome Sequences of Aerococcus christensenii CCUG 28831T, Aerococcus sanguinicola CCUG 43001T, Aerococcus urinae CCUG 36881T, Aerococcus urinaeequi CCUG 28094T, Aerococcus urinaehominis CCUG 42038 BT, and Aerococcus viridans CCUG 4311T.</title>
        <authorList>
            <person name="Carkaci D."/>
            <person name="Dargis R."/>
            <person name="Nielsen X.C."/>
            <person name="Skovgaard O."/>
            <person name="Fuursted K."/>
            <person name="Christensen J.J."/>
        </authorList>
    </citation>
    <scope>NUCLEOTIDE SEQUENCE [LARGE SCALE GENOMIC DNA]</scope>
    <source>
        <strain evidence="17 21">CCUG28094</strain>
    </source>
</reference>
<dbReference type="GO" id="GO:0009097">
    <property type="term" value="P:isoleucine biosynthetic process"/>
    <property type="evidence" value="ECO:0007669"/>
    <property type="project" value="UniProtKB-UniPathway"/>
</dbReference>
<name>A0A0U4X649_9LACT</name>
<dbReference type="EMBL" id="CP114063">
    <property type="protein sequence ID" value="WAT24551.1"/>
    <property type="molecule type" value="Genomic_DNA"/>
</dbReference>
<dbReference type="Proteomes" id="UP000067698">
    <property type="component" value="Chromosome"/>
</dbReference>
<evidence type="ECO:0000256" key="1">
    <source>
        <dbReference type="ARBA" id="ARBA00001933"/>
    </source>
</evidence>
<dbReference type="Gene3D" id="3.30.470.10">
    <property type="match status" value="1"/>
</dbReference>
<evidence type="ECO:0000256" key="9">
    <source>
        <dbReference type="ARBA" id="ARBA00048212"/>
    </source>
</evidence>
<dbReference type="CDD" id="cd01557">
    <property type="entry name" value="BCAT_beta_family"/>
    <property type="match status" value="1"/>
</dbReference>
<evidence type="ECO:0000256" key="2">
    <source>
        <dbReference type="ARBA" id="ARBA00004824"/>
    </source>
</evidence>
<dbReference type="InterPro" id="IPR018300">
    <property type="entry name" value="Aminotrans_IV_CS"/>
</dbReference>
<comment type="catalytic activity">
    <reaction evidence="9 15">
        <text>L-valine + 2-oxoglutarate = 3-methyl-2-oxobutanoate + L-glutamate</text>
        <dbReference type="Rhea" id="RHEA:24813"/>
        <dbReference type="ChEBI" id="CHEBI:11851"/>
        <dbReference type="ChEBI" id="CHEBI:16810"/>
        <dbReference type="ChEBI" id="CHEBI:29985"/>
        <dbReference type="ChEBI" id="CHEBI:57762"/>
        <dbReference type="EC" id="2.6.1.42"/>
    </reaction>
</comment>
<dbReference type="InterPro" id="IPR043132">
    <property type="entry name" value="BCAT-like_C"/>
</dbReference>
<evidence type="ECO:0000256" key="5">
    <source>
        <dbReference type="ARBA" id="ARBA00009320"/>
    </source>
</evidence>
<comment type="pathway">
    <text evidence="4 16">Amino-acid biosynthesis; L-leucine biosynthesis; L-leucine from 3-methyl-2-oxobutanoate: step 4/4.</text>
</comment>
<dbReference type="EMBL" id="CP014162">
    <property type="protein sequence ID" value="AMB97553.1"/>
    <property type="molecule type" value="Genomic_DNA"/>
</dbReference>
<evidence type="ECO:0000313" key="20">
    <source>
        <dbReference type="EMBL" id="WCG37796.1"/>
    </source>
</evidence>